<gene>
    <name evidence="2" type="ORF">E2C01_014630</name>
</gene>
<organism evidence="2 3">
    <name type="scientific">Portunus trituberculatus</name>
    <name type="common">Swimming crab</name>
    <name type="synonym">Neptunus trituberculatus</name>
    <dbReference type="NCBI Taxonomy" id="210409"/>
    <lineage>
        <taxon>Eukaryota</taxon>
        <taxon>Metazoa</taxon>
        <taxon>Ecdysozoa</taxon>
        <taxon>Arthropoda</taxon>
        <taxon>Crustacea</taxon>
        <taxon>Multicrustacea</taxon>
        <taxon>Malacostraca</taxon>
        <taxon>Eumalacostraca</taxon>
        <taxon>Eucarida</taxon>
        <taxon>Decapoda</taxon>
        <taxon>Pleocyemata</taxon>
        <taxon>Brachyura</taxon>
        <taxon>Eubrachyura</taxon>
        <taxon>Portunoidea</taxon>
        <taxon>Portunidae</taxon>
        <taxon>Portuninae</taxon>
        <taxon>Portunus</taxon>
    </lineage>
</organism>
<name>A0A5B7DJQ9_PORTR</name>
<reference evidence="2 3" key="1">
    <citation type="submission" date="2019-05" db="EMBL/GenBank/DDBJ databases">
        <title>Another draft genome of Portunus trituberculatus and its Hox gene families provides insights of decapod evolution.</title>
        <authorList>
            <person name="Jeong J.-H."/>
            <person name="Song I."/>
            <person name="Kim S."/>
            <person name="Choi T."/>
            <person name="Kim D."/>
            <person name="Ryu S."/>
            <person name="Kim W."/>
        </authorList>
    </citation>
    <scope>NUCLEOTIDE SEQUENCE [LARGE SCALE GENOMIC DNA]</scope>
    <source>
        <tissue evidence="2">Muscle</tissue>
    </source>
</reference>
<evidence type="ECO:0000256" key="1">
    <source>
        <dbReference type="SAM" id="Phobius"/>
    </source>
</evidence>
<keyword evidence="3" id="KW-1185">Reference proteome</keyword>
<accession>A0A5B7DJQ9</accession>
<keyword evidence="1" id="KW-0812">Transmembrane</keyword>
<evidence type="ECO:0000313" key="2">
    <source>
        <dbReference type="EMBL" id="MPC21638.1"/>
    </source>
</evidence>
<dbReference type="EMBL" id="VSRR010000998">
    <property type="protein sequence ID" value="MPC21638.1"/>
    <property type="molecule type" value="Genomic_DNA"/>
</dbReference>
<evidence type="ECO:0000313" key="3">
    <source>
        <dbReference type="Proteomes" id="UP000324222"/>
    </source>
</evidence>
<dbReference type="OrthoDB" id="248923at2759"/>
<dbReference type="Proteomes" id="UP000324222">
    <property type="component" value="Unassembled WGS sequence"/>
</dbReference>
<proteinExistence type="predicted"/>
<feature type="transmembrane region" description="Helical" evidence="1">
    <location>
        <begin position="41"/>
        <end position="61"/>
    </location>
</feature>
<dbReference type="AlphaFoldDB" id="A0A5B7DJQ9"/>
<comment type="caution">
    <text evidence="2">The sequence shown here is derived from an EMBL/GenBank/DDBJ whole genome shotgun (WGS) entry which is preliminary data.</text>
</comment>
<protein>
    <submittedName>
        <fullName evidence="2">Uncharacterized protein</fullName>
    </submittedName>
</protein>
<keyword evidence="1" id="KW-0472">Membrane</keyword>
<sequence length="77" mass="8812">MVCYTTAGRKRTGHQQPHHSAVCKHPQCIWSHSHILLDAIWLRRVVVCVICFSIGHFLFLFNPFSANLLSYLSAFLS</sequence>
<keyword evidence="1" id="KW-1133">Transmembrane helix</keyword>